<gene>
    <name evidence="3" type="primary">HCG22</name>
    <name evidence="3" type="ORF">EVAR_5760_1</name>
</gene>
<proteinExistence type="predicted"/>
<dbReference type="OrthoDB" id="533508at2759"/>
<accession>A0A4C1T7B5</accession>
<sequence length="430" mass="47134">MKVMRQLSRKTLIFVTVQRCDVALKCRERAHKQQFPFLGVVHVRTAARGRPIIVEWERRKAFGGPLSRSALATSATADGLAPEGASQTKKFCLQVIKKRPRKRFCLQVIKKRPRKPDVADVHEWCSAATVNLRRRARVLIVSAWLISFVLCVPMLILFHEEEVQGIEEQRATFSLVIGEQSATFSPGTEEQSATFSLVIGEQSATFSPGTEEQSATFSLVIGEQSATFSPGIEEQSATFSLVIGEQSATFSPGTEEQSATFSLVIGEQSATFSLVIGEQSATFSLVIGEQSATFSPGIEEQSATFSLVIGEQSATFSPGIEEQSATFSLVIGEQSATFSPGTGEQSATFSLVEENAIFFPGSHLKKITLSSQQTSMLDRHEPFPMARVDDQRVRDPVRDPGADDIGVLRGHRRHHTAEESSSHREKGHCD</sequence>
<evidence type="ECO:0000256" key="2">
    <source>
        <dbReference type="SAM" id="Phobius"/>
    </source>
</evidence>
<keyword evidence="2" id="KW-0812">Transmembrane</keyword>
<reference evidence="3 4" key="1">
    <citation type="journal article" date="2019" name="Commun. Biol.">
        <title>The bagworm genome reveals a unique fibroin gene that provides high tensile strength.</title>
        <authorList>
            <person name="Kono N."/>
            <person name="Nakamura H."/>
            <person name="Ohtoshi R."/>
            <person name="Tomita M."/>
            <person name="Numata K."/>
            <person name="Arakawa K."/>
        </authorList>
    </citation>
    <scope>NUCLEOTIDE SEQUENCE [LARGE SCALE GENOMIC DNA]</scope>
</reference>
<name>A0A4C1T7B5_EUMVA</name>
<feature type="compositionally biased region" description="Basic and acidic residues" evidence="1">
    <location>
        <begin position="416"/>
        <end position="430"/>
    </location>
</feature>
<comment type="caution">
    <text evidence="3">The sequence shown here is derived from an EMBL/GenBank/DDBJ whole genome shotgun (WGS) entry which is preliminary data.</text>
</comment>
<keyword evidence="4" id="KW-1185">Reference proteome</keyword>
<evidence type="ECO:0000313" key="4">
    <source>
        <dbReference type="Proteomes" id="UP000299102"/>
    </source>
</evidence>
<protein>
    <submittedName>
        <fullName evidence="3">Protein PBMUCL2</fullName>
    </submittedName>
</protein>
<dbReference type="AlphaFoldDB" id="A0A4C1T7B5"/>
<feature type="region of interest" description="Disordered" evidence="1">
    <location>
        <begin position="391"/>
        <end position="430"/>
    </location>
</feature>
<feature type="compositionally biased region" description="Basic and acidic residues" evidence="1">
    <location>
        <begin position="391"/>
        <end position="401"/>
    </location>
</feature>
<dbReference type="STRING" id="151549.A0A4C1T7B5"/>
<evidence type="ECO:0000313" key="3">
    <source>
        <dbReference type="EMBL" id="GBP09327.1"/>
    </source>
</evidence>
<organism evidence="3 4">
    <name type="scientific">Eumeta variegata</name>
    <name type="common">Bagworm moth</name>
    <name type="synonym">Eumeta japonica</name>
    <dbReference type="NCBI Taxonomy" id="151549"/>
    <lineage>
        <taxon>Eukaryota</taxon>
        <taxon>Metazoa</taxon>
        <taxon>Ecdysozoa</taxon>
        <taxon>Arthropoda</taxon>
        <taxon>Hexapoda</taxon>
        <taxon>Insecta</taxon>
        <taxon>Pterygota</taxon>
        <taxon>Neoptera</taxon>
        <taxon>Endopterygota</taxon>
        <taxon>Lepidoptera</taxon>
        <taxon>Glossata</taxon>
        <taxon>Ditrysia</taxon>
        <taxon>Tineoidea</taxon>
        <taxon>Psychidae</taxon>
        <taxon>Oiketicinae</taxon>
        <taxon>Eumeta</taxon>
    </lineage>
</organism>
<evidence type="ECO:0000256" key="1">
    <source>
        <dbReference type="SAM" id="MobiDB-lite"/>
    </source>
</evidence>
<dbReference type="EMBL" id="BGZK01000035">
    <property type="protein sequence ID" value="GBP09327.1"/>
    <property type="molecule type" value="Genomic_DNA"/>
</dbReference>
<feature type="transmembrane region" description="Helical" evidence="2">
    <location>
        <begin position="138"/>
        <end position="158"/>
    </location>
</feature>
<keyword evidence="2" id="KW-0472">Membrane</keyword>
<dbReference type="Proteomes" id="UP000299102">
    <property type="component" value="Unassembled WGS sequence"/>
</dbReference>
<keyword evidence="2" id="KW-1133">Transmembrane helix</keyword>